<dbReference type="PANTHER" id="PTHR36046">
    <property type="entry name" value="PROTEIN, PUTATIVE-RELATED"/>
    <property type="match status" value="1"/>
</dbReference>
<proteinExistence type="predicted"/>
<feature type="domain" description="DUF6737" evidence="3">
    <location>
        <begin position="88"/>
        <end position="144"/>
    </location>
</feature>
<evidence type="ECO:0000259" key="3">
    <source>
        <dbReference type="Pfam" id="PF20522"/>
    </source>
</evidence>
<evidence type="ECO:0000256" key="2">
    <source>
        <dbReference type="SAM" id="Phobius"/>
    </source>
</evidence>
<evidence type="ECO:0000256" key="1">
    <source>
        <dbReference type="SAM" id="MobiDB-lite"/>
    </source>
</evidence>
<gene>
    <name evidence="4" type="ORF">WJX84_009302</name>
</gene>
<dbReference type="GO" id="GO:0009507">
    <property type="term" value="C:chloroplast"/>
    <property type="evidence" value="ECO:0007669"/>
    <property type="project" value="TreeGrafter"/>
</dbReference>
<keyword evidence="2" id="KW-0472">Membrane</keyword>
<protein>
    <recommendedName>
        <fullName evidence="3">DUF6737 domain-containing protein</fullName>
    </recommendedName>
</protein>
<evidence type="ECO:0000313" key="4">
    <source>
        <dbReference type="EMBL" id="KAK9857955.1"/>
    </source>
</evidence>
<dbReference type="Proteomes" id="UP001485043">
    <property type="component" value="Unassembled WGS sequence"/>
</dbReference>
<sequence>MLVVPAGSCTCSTKAADIPLRNFPISTSPIRRGHQHATEPSRTRLPSHSRAVGSSRRRAIPEPESRSRSTEQTSNPVQGHTSTPKDTNVWHYKPAWCQPWSIISTGVVFVSAVRWISHESIAWTIVGAVPIVLWWYIFLVVYPEEFKRLITSGQQFNALSMTESELES</sequence>
<dbReference type="Pfam" id="PF20522">
    <property type="entry name" value="DUF6737"/>
    <property type="match status" value="1"/>
</dbReference>
<keyword evidence="2" id="KW-0812">Transmembrane</keyword>
<feature type="compositionally biased region" description="Basic and acidic residues" evidence="1">
    <location>
        <begin position="59"/>
        <end position="69"/>
    </location>
</feature>
<feature type="region of interest" description="Disordered" evidence="1">
    <location>
        <begin position="23"/>
        <end position="86"/>
    </location>
</feature>
<dbReference type="AlphaFoldDB" id="A0AAW1STP7"/>
<reference evidence="4 5" key="1">
    <citation type="journal article" date="2024" name="Nat. Commun.">
        <title>Phylogenomics reveals the evolutionary origins of lichenization in chlorophyte algae.</title>
        <authorList>
            <person name="Puginier C."/>
            <person name="Libourel C."/>
            <person name="Otte J."/>
            <person name="Skaloud P."/>
            <person name="Haon M."/>
            <person name="Grisel S."/>
            <person name="Petersen M."/>
            <person name="Berrin J.G."/>
            <person name="Delaux P.M."/>
            <person name="Dal Grande F."/>
            <person name="Keller J."/>
        </authorList>
    </citation>
    <scope>NUCLEOTIDE SEQUENCE [LARGE SCALE GENOMIC DNA]</scope>
    <source>
        <strain evidence="4 5">SAG 2523</strain>
    </source>
</reference>
<name>A0AAW1STP7_9CHLO</name>
<feature type="compositionally biased region" description="Polar residues" evidence="1">
    <location>
        <begin position="70"/>
        <end position="86"/>
    </location>
</feature>
<comment type="caution">
    <text evidence="4">The sequence shown here is derived from an EMBL/GenBank/DDBJ whole genome shotgun (WGS) entry which is preliminary data.</text>
</comment>
<dbReference type="PANTHER" id="PTHR36046:SF1">
    <property type="entry name" value="DUF6737 DOMAIN-CONTAINING PROTEIN"/>
    <property type="match status" value="1"/>
</dbReference>
<dbReference type="InterPro" id="IPR046625">
    <property type="entry name" value="DUF6737"/>
</dbReference>
<keyword evidence="2" id="KW-1133">Transmembrane helix</keyword>
<evidence type="ECO:0000313" key="5">
    <source>
        <dbReference type="Proteomes" id="UP001485043"/>
    </source>
</evidence>
<keyword evidence="5" id="KW-1185">Reference proteome</keyword>
<feature type="transmembrane region" description="Helical" evidence="2">
    <location>
        <begin position="121"/>
        <end position="142"/>
    </location>
</feature>
<organism evidence="4 5">
    <name type="scientific">Apatococcus fuscideae</name>
    <dbReference type="NCBI Taxonomy" id="2026836"/>
    <lineage>
        <taxon>Eukaryota</taxon>
        <taxon>Viridiplantae</taxon>
        <taxon>Chlorophyta</taxon>
        <taxon>core chlorophytes</taxon>
        <taxon>Trebouxiophyceae</taxon>
        <taxon>Chlorellales</taxon>
        <taxon>Chlorellaceae</taxon>
        <taxon>Apatococcus</taxon>
    </lineage>
</organism>
<dbReference type="EMBL" id="JALJOV010000951">
    <property type="protein sequence ID" value="KAK9857955.1"/>
    <property type="molecule type" value="Genomic_DNA"/>
</dbReference>
<accession>A0AAW1STP7</accession>